<evidence type="ECO:0000256" key="4">
    <source>
        <dbReference type="ARBA" id="ARBA00023242"/>
    </source>
</evidence>
<dbReference type="PROSITE" id="PS50934">
    <property type="entry name" value="SWIRM"/>
    <property type="match status" value="1"/>
</dbReference>
<feature type="compositionally biased region" description="Acidic residues" evidence="5">
    <location>
        <begin position="23"/>
        <end position="33"/>
    </location>
</feature>
<feature type="compositionally biased region" description="Acidic residues" evidence="5">
    <location>
        <begin position="40"/>
        <end position="60"/>
    </location>
</feature>
<dbReference type="PANTHER" id="PTHR12802">
    <property type="entry name" value="SWI/SNF COMPLEX-RELATED"/>
    <property type="match status" value="1"/>
</dbReference>
<protein>
    <recommendedName>
        <fullName evidence="11">SWIRM-domain-containing protein</fullName>
    </recommendedName>
</protein>
<feature type="domain" description="SANT" evidence="8">
    <location>
        <begin position="379"/>
        <end position="430"/>
    </location>
</feature>
<evidence type="ECO:0000313" key="9">
    <source>
        <dbReference type="EMBL" id="ORX61651.1"/>
    </source>
</evidence>
<evidence type="ECO:0000256" key="5">
    <source>
        <dbReference type="SAM" id="MobiDB-lite"/>
    </source>
</evidence>
<dbReference type="Gene3D" id="1.10.10.10">
    <property type="entry name" value="Winged helix-like DNA-binding domain superfamily/Winged helix DNA-binding domain"/>
    <property type="match status" value="1"/>
</dbReference>
<name>A0A1X2GUE0_9FUNG</name>
<dbReference type="InterPro" id="IPR017884">
    <property type="entry name" value="SANT_dom"/>
</dbReference>
<feature type="compositionally biased region" description="Acidic residues" evidence="5">
    <location>
        <begin position="1"/>
        <end position="14"/>
    </location>
</feature>
<dbReference type="FunFam" id="1.10.10.60:FF:000014">
    <property type="entry name" value="SWI/SNF complex subunit SMARCC2 isoform C"/>
    <property type="match status" value="1"/>
</dbReference>
<dbReference type="InterPro" id="IPR001005">
    <property type="entry name" value="SANT/Myb"/>
</dbReference>
<feature type="region of interest" description="Disordered" evidence="5">
    <location>
        <begin position="485"/>
        <end position="537"/>
    </location>
</feature>
<dbReference type="PROSITE" id="PS50090">
    <property type="entry name" value="MYB_LIKE"/>
    <property type="match status" value="1"/>
</dbReference>
<evidence type="ECO:0000256" key="2">
    <source>
        <dbReference type="ARBA" id="ARBA00023125"/>
    </source>
</evidence>
<evidence type="ECO:0000256" key="3">
    <source>
        <dbReference type="ARBA" id="ARBA00023163"/>
    </source>
</evidence>
<dbReference type="Pfam" id="PF16495">
    <property type="entry name" value="SWIRM-assoc_1"/>
    <property type="match status" value="1"/>
</dbReference>
<comment type="caution">
    <text evidence="9">The sequence shown here is derived from an EMBL/GenBank/DDBJ whole genome shotgun (WGS) entry which is preliminary data.</text>
</comment>
<dbReference type="InterPro" id="IPR032451">
    <property type="entry name" value="SMARCC_C"/>
</dbReference>
<dbReference type="Pfam" id="PF00249">
    <property type="entry name" value="Myb_DNA-binding"/>
    <property type="match status" value="1"/>
</dbReference>
<feature type="region of interest" description="Disordered" evidence="5">
    <location>
        <begin position="1"/>
        <end position="88"/>
    </location>
</feature>
<keyword evidence="2" id="KW-0238">DNA-binding</keyword>
<evidence type="ECO:0000313" key="10">
    <source>
        <dbReference type="Proteomes" id="UP000242146"/>
    </source>
</evidence>
<reference evidence="9 10" key="1">
    <citation type="submission" date="2016-07" db="EMBL/GenBank/DDBJ databases">
        <title>Pervasive Adenine N6-methylation of Active Genes in Fungi.</title>
        <authorList>
            <consortium name="DOE Joint Genome Institute"/>
            <person name="Mondo S.J."/>
            <person name="Dannebaum R.O."/>
            <person name="Kuo R.C."/>
            <person name="Labutti K."/>
            <person name="Haridas S."/>
            <person name="Kuo A."/>
            <person name="Salamov A."/>
            <person name="Ahrendt S.R."/>
            <person name="Lipzen A."/>
            <person name="Sullivan W."/>
            <person name="Andreopoulos W.B."/>
            <person name="Clum A."/>
            <person name="Lindquist E."/>
            <person name="Daum C."/>
            <person name="Ramamoorthy G.K."/>
            <person name="Gryganskyi A."/>
            <person name="Culley D."/>
            <person name="Magnuson J.K."/>
            <person name="James T.Y."/>
            <person name="O'Malley M.A."/>
            <person name="Stajich J.E."/>
            <person name="Spatafora J.W."/>
            <person name="Visel A."/>
            <person name="Grigoriev I.V."/>
        </authorList>
    </citation>
    <scope>NUCLEOTIDE SEQUENCE [LARGE SCALE GENOMIC DNA]</scope>
    <source>
        <strain evidence="9 10">NRRL 3301</strain>
    </source>
</reference>
<dbReference type="InterPro" id="IPR009057">
    <property type="entry name" value="Homeodomain-like_sf"/>
</dbReference>
<feature type="domain" description="SWIRM" evidence="7">
    <location>
        <begin position="165"/>
        <end position="260"/>
    </location>
</feature>
<keyword evidence="1" id="KW-0805">Transcription regulation</keyword>
<proteinExistence type="predicted"/>
<dbReference type="PANTHER" id="PTHR12802:SF41">
    <property type="entry name" value="BRAHMA ASSOCIATED PROTEIN 155 KDA"/>
    <property type="match status" value="1"/>
</dbReference>
<keyword evidence="10" id="KW-1185">Reference proteome</keyword>
<accession>A0A1X2GUE0</accession>
<feature type="region of interest" description="Disordered" evidence="5">
    <location>
        <begin position="632"/>
        <end position="660"/>
    </location>
</feature>
<evidence type="ECO:0000259" key="7">
    <source>
        <dbReference type="PROSITE" id="PS50934"/>
    </source>
</evidence>
<dbReference type="GO" id="GO:0016514">
    <property type="term" value="C:SWI/SNF complex"/>
    <property type="evidence" value="ECO:0007669"/>
    <property type="project" value="TreeGrafter"/>
</dbReference>
<feature type="domain" description="Myb-like" evidence="6">
    <location>
        <begin position="376"/>
        <end position="426"/>
    </location>
</feature>
<sequence length="660" mass="75040">MNEEDYEDVDDDIESTDHHKAEEDEEEIDESDDGLQHSDDGEDEDEDEDEDDEEEEEEEDKPQGRPLASKKPVPVHDPEANLPILDRSAQPRVLECDREAERIHAESIRSRKTEYEPYANGEIINLSQFTPDAYTLPYITPVTKKDVVKDEKSIETYAHASPIKDSTLFTPSWLDLHEVHEVEKNAMPEWFSSKRRQQEYISYRNHYVQQYHASPNNYLLAMSCKQAFPSADLVQLMKIHRFLELHNIINAQIDPRRHWCNPVVDGPHDAYVSVNIPRQLDDINSSVDMGYLRRLMYDPARLKKIPSHWPFHKEPVVCNTCRISCHDLRYQHYLYHDVHVCVNCFVQGKFSMAYSSGDFIHVEGDPEEELRLLQQSQDAMDEEWTNEEILRLLEGIEKYDDDWLLVSEHVGNRTKEQCITQFLQMPITDDVLSTTLSAKEQDELPFGCTNNPIMTLVTFLTAHVNPGVGASAAKAAAKVLMQDGAAKTQDTSLPDHSTSTAKDDDEGEWVDMSMDVDPKTEPMDSQPSAEETPVEANDHEADDDYFSDQATSDALRGALKAASHQARLLSNYEDQEIQHWVRLAVKTVQDKLSLKLQQLEELDKSVHVEYMDIEDQEASILAAIDNSKKEYSTLVGNGDTPAASSSTNDSASSVPPNFAA</sequence>
<dbReference type="OrthoDB" id="118550at2759"/>
<dbReference type="Pfam" id="PF04433">
    <property type="entry name" value="SWIRM"/>
    <property type="match status" value="1"/>
</dbReference>
<feature type="compositionally biased region" description="Low complexity" evidence="5">
    <location>
        <begin position="642"/>
        <end position="653"/>
    </location>
</feature>
<dbReference type="InterPro" id="IPR036388">
    <property type="entry name" value="WH-like_DNA-bd_sf"/>
</dbReference>
<gene>
    <name evidence="9" type="ORF">DM01DRAFT_1280611</name>
</gene>
<organism evidence="9 10">
    <name type="scientific">Hesseltinella vesiculosa</name>
    <dbReference type="NCBI Taxonomy" id="101127"/>
    <lineage>
        <taxon>Eukaryota</taxon>
        <taxon>Fungi</taxon>
        <taxon>Fungi incertae sedis</taxon>
        <taxon>Mucoromycota</taxon>
        <taxon>Mucoromycotina</taxon>
        <taxon>Mucoromycetes</taxon>
        <taxon>Mucorales</taxon>
        <taxon>Cunninghamellaceae</taxon>
        <taxon>Hesseltinella</taxon>
    </lineage>
</organism>
<dbReference type="STRING" id="101127.A0A1X2GUE0"/>
<dbReference type="GO" id="GO:0042393">
    <property type="term" value="F:histone binding"/>
    <property type="evidence" value="ECO:0007669"/>
    <property type="project" value="TreeGrafter"/>
</dbReference>
<keyword evidence="4" id="KW-0539">Nucleus</keyword>
<dbReference type="GO" id="GO:0045893">
    <property type="term" value="P:positive regulation of DNA-templated transcription"/>
    <property type="evidence" value="ECO:0007669"/>
    <property type="project" value="TreeGrafter"/>
</dbReference>
<dbReference type="InterPro" id="IPR007526">
    <property type="entry name" value="SWIRM"/>
</dbReference>
<evidence type="ECO:0008006" key="11">
    <source>
        <dbReference type="Google" id="ProtNLM"/>
    </source>
</evidence>
<evidence type="ECO:0000259" key="8">
    <source>
        <dbReference type="PROSITE" id="PS51293"/>
    </source>
</evidence>
<evidence type="ECO:0000256" key="1">
    <source>
        <dbReference type="ARBA" id="ARBA00023015"/>
    </source>
</evidence>
<keyword evidence="3" id="KW-0804">Transcription</keyword>
<dbReference type="EMBL" id="MCGT01000003">
    <property type="protein sequence ID" value="ORX61651.1"/>
    <property type="molecule type" value="Genomic_DNA"/>
</dbReference>
<feature type="compositionally biased region" description="Polar residues" evidence="5">
    <location>
        <begin position="488"/>
        <end position="500"/>
    </location>
</feature>
<dbReference type="GO" id="GO:0003677">
    <property type="term" value="F:DNA binding"/>
    <property type="evidence" value="ECO:0007669"/>
    <property type="project" value="UniProtKB-KW"/>
</dbReference>
<dbReference type="SUPFAM" id="SSF46689">
    <property type="entry name" value="Homeodomain-like"/>
    <property type="match status" value="2"/>
</dbReference>
<dbReference type="Gene3D" id="1.10.10.60">
    <property type="entry name" value="Homeodomain-like"/>
    <property type="match status" value="1"/>
</dbReference>
<dbReference type="Proteomes" id="UP000242146">
    <property type="component" value="Unassembled WGS sequence"/>
</dbReference>
<evidence type="ECO:0000259" key="6">
    <source>
        <dbReference type="PROSITE" id="PS50090"/>
    </source>
</evidence>
<dbReference type="AlphaFoldDB" id="A0A1X2GUE0"/>
<dbReference type="CDD" id="cd00167">
    <property type="entry name" value="SANT"/>
    <property type="match status" value="1"/>
</dbReference>
<dbReference type="SMART" id="SM00717">
    <property type="entry name" value="SANT"/>
    <property type="match status" value="1"/>
</dbReference>
<dbReference type="PROSITE" id="PS51293">
    <property type="entry name" value="SANT"/>
    <property type="match status" value="1"/>
</dbReference>